<evidence type="ECO:0000313" key="3">
    <source>
        <dbReference type="EMBL" id="KEH20182.1"/>
    </source>
</evidence>
<dbReference type="Proteomes" id="UP000002051">
    <property type="component" value="Chromosome 8"/>
</dbReference>
<reference evidence="3 5" key="2">
    <citation type="journal article" date="2014" name="BMC Genomics">
        <title>An improved genome release (version Mt4.0) for the model legume Medicago truncatula.</title>
        <authorList>
            <person name="Tang H."/>
            <person name="Krishnakumar V."/>
            <person name="Bidwell S."/>
            <person name="Rosen B."/>
            <person name="Chan A."/>
            <person name="Zhou S."/>
            <person name="Gentzbittel L."/>
            <person name="Childs K.L."/>
            <person name="Yandell M."/>
            <person name="Gundlach H."/>
            <person name="Mayer K.F."/>
            <person name="Schwartz D.C."/>
            <person name="Town C.D."/>
        </authorList>
    </citation>
    <scope>GENOME REANNOTATION</scope>
    <source>
        <strain evidence="3">A17</strain>
        <strain evidence="4 5">cv. Jemalong A17</strain>
    </source>
</reference>
<dbReference type="PANTHER" id="PTHR31589:SF175">
    <property type="entry name" value="CARBOXYL-TERMINAL PEPTIDASE"/>
    <property type="match status" value="1"/>
</dbReference>
<gene>
    <name evidence="4" type="primary">25501463</name>
    <name evidence="3" type="ordered locus">MTR_8g069610</name>
</gene>
<organism evidence="3 5">
    <name type="scientific">Medicago truncatula</name>
    <name type="common">Barrel medic</name>
    <name type="synonym">Medicago tribuloides</name>
    <dbReference type="NCBI Taxonomy" id="3880"/>
    <lineage>
        <taxon>Eukaryota</taxon>
        <taxon>Viridiplantae</taxon>
        <taxon>Streptophyta</taxon>
        <taxon>Embryophyta</taxon>
        <taxon>Tracheophyta</taxon>
        <taxon>Spermatophyta</taxon>
        <taxon>Magnoliopsida</taxon>
        <taxon>eudicotyledons</taxon>
        <taxon>Gunneridae</taxon>
        <taxon>Pentapetalae</taxon>
        <taxon>rosids</taxon>
        <taxon>fabids</taxon>
        <taxon>Fabales</taxon>
        <taxon>Fabaceae</taxon>
        <taxon>Papilionoideae</taxon>
        <taxon>50 kb inversion clade</taxon>
        <taxon>NPAAA clade</taxon>
        <taxon>Hologalegina</taxon>
        <taxon>IRL clade</taxon>
        <taxon>Trifolieae</taxon>
        <taxon>Medicago</taxon>
    </lineage>
</organism>
<dbReference type="FunFam" id="3.90.1320.10:FF:000001">
    <property type="entry name" value="Putative carboxyl-terminal proteinase"/>
    <property type="match status" value="1"/>
</dbReference>
<dbReference type="EnsemblPlants" id="KEH20182">
    <property type="protein sequence ID" value="KEH20182"/>
    <property type="gene ID" value="MTR_8g069610"/>
</dbReference>
<feature type="signal peptide" evidence="1">
    <location>
        <begin position="1"/>
        <end position="26"/>
    </location>
</feature>
<sequence>MDFSFPIITLFVHFLLFFALACPVYSLEISSHQLANQPFPSVQEIPKLKKTLTNRLRSINKHVVKTIQSSHDDIIDCVMSHKQPAFDHPLLKGQKPLIPPVRPRGNNQKDILSDNFQLWNLPDESCPIGTIPIRRTKKEDILRAKSLNMFGRKSNRFRRDAAEIGHVHSIGSVTGDRYHGAQATINVWAPHVENLDELSLAQMWIVSGTFGKDMNTIEAGWQVNRGLYGDNLPRLFIYWTADGYNQTGCYDLLCPGFVQTNKKIAIGSAISPTSTYNGGQYEITLFIYKDPRNGNWWLEYGLGNPIGYWPSSLFTNLKDNATNVQFGGEIVNTKSTGAYTSTQMGSGHFAEEGYGKASYFRNMQVVGSDDILMPLTNLQFTVEQPNCYNIQGRVDEKWGNHFYYGGPGRNMKCP</sequence>
<evidence type="ECO:0000259" key="2">
    <source>
        <dbReference type="PROSITE" id="PS52045"/>
    </source>
</evidence>
<reference evidence="3 5" key="1">
    <citation type="journal article" date="2011" name="Nature">
        <title>The Medicago genome provides insight into the evolution of rhizobial symbioses.</title>
        <authorList>
            <person name="Young N.D."/>
            <person name="Debelle F."/>
            <person name="Oldroyd G.E."/>
            <person name="Geurts R."/>
            <person name="Cannon S.B."/>
            <person name="Udvardi M.K."/>
            <person name="Benedito V.A."/>
            <person name="Mayer K.F."/>
            <person name="Gouzy J."/>
            <person name="Schoof H."/>
            <person name="Van de Peer Y."/>
            <person name="Proost S."/>
            <person name="Cook D.R."/>
            <person name="Meyers B.C."/>
            <person name="Spannagl M."/>
            <person name="Cheung F."/>
            <person name="De Mita S."/>
            <person name="Krishnakumar V."/>
            <person name="Gundlach H."/>
            <person name="Zhou S."/>
            <person name="Mudge J."/>
            <person name="Bharti A.K."/>
            <person name="Murray J.D."/>
            <person name="Naoumkina M.A."/>
            <person name="Rosen B."/>
            <person name="Silverstein K.A."/>
            <person name="Tang H."/>
            <person name="Rombauts S."/>
            <person name="Zhao P.X."/>
            <person name="Zhou P."/>
            <person name="Barbe V."/>
            <person name="Bardou P."/>
            <person name="Bechner M."/>
            <person name="Bellec A."/>
            <person name="Berger A."/>
            <person name="Berges H."/>
            <person name="Bidwell S."/>
            <person name="Bisseling T."/>
            <person name="Choisne N."/>
            <person name="Couloux A."/>
            <person name="Denny R."/>
            <person name="Deshpande S."/>
            <person name="Dai X."/>
            <person name="Doyle J.J."/>
            <person name="Dudez A.M."/>
            <person name="Farmer A.D."/>
            <person name="Fouteau S."/>
            <person name="Franken C."/>
            <person name="Gibelin C."/>
            <person name="Gish J."/>
            <person name="Goldstein S."/>
            <person name="Gonzalez A.J."/>
            <person name="Green P.J."/>
            <person name="Hallab A."/>
            <person name="Hartog M."/>
            <person name="Hua A."/>
            <person name="Humphray S.J."/>
            <person name="Jeong D.H."/>
            <person name="Jing Y."/>
            <person name="Jocker A."/>
            <person name="Kenton S.M."/>
            <person name="Kim D.J."/>
            <person name="Klee K."/>
            <person name="Lai H."/>
            <person name="Lang C."/>
            <person name="Lin S."/>
            <person name="Macmil S.L."/>
            <person name="Magdelenat G."/>
            <person name="Matthews L."/>
            <person name="McCorrison J."/>
            <person name="Monaghan E.L."/>
            <person name="Mun J.H."/>
            <person name="Najar F.Z."/>
            <person name="Nicholson C."/>
            <person name="Noirot C."/>
            <person name="O'Bleness M."/>
            <person name="Paule C.R."/>
            <person name="Poulain J."/>
            <person name="Prion F."/>
            <person name="Qin B."/>
            <person name="Qu C."/>
            <person name="Retzel E.F."/>
            <person name="Riddle C."/>
            <person name="Sallet E."/>
            <person name="Samain S."/>
            <person name="Samson N."/>
            <person name="Sanders I."/>
            <person name="Saurat O."/>
            <person name="Scarpelli C."/>
            <person name="Schiex T."/>
            <person name="Segurens B."/>
            <person name="Severin A.J."/>
            <person name="Sherrier D.J."/>
            <person name="Shi R."/>
            <person name="Sims S."/>
            <person name="Singer S.R."/>
            <person name="Sinharoy S."/>
            <person name="Sterck L."/>
            <person name="Viollet A."/>
            <person name="Wang B.B."/>
            <person name="Wang K."/>
            <person name="Wang M."/>
            <person name="Wang X."/>
            <person name="Warfsmann J."/>
            <person name="Weissenbach J."/>
            <person name="White D.D."/>
            <person name="White J.D."/>
            <person name="Wiley G.B."/>
            <person name="Wincker P."/>
            <person name="Xing Y."/>
            <person name="Yang L."/>
            <person name="Yao Z."/>
            <person name="Ying F."/>
            <person name="Zhai J."/>
            <person name="Zhou L."/>
            <person name="Zuber A."/>
            <person name="Denarie J."/>
            <person name="Dixon R.A."/>
            <person name="May G.D."/>
            <person name="Schwartz D.C."/>
            <person name="Rogers J."/>
            <person name="Quetier F."/>
            <person name="Town C.D."/>
            <person name="Roe B.A."/>
        </authorList>
    </citation>
    <scope>NUCLEOTIDE SEQUENCE [LARGE SCALE GENOMIC DNA]</scope>
    <source>
        <strain evidence="3">A17</strain>
        <strain evidence="4 5">cv. Jemalong A17</strain>
    </source>
</reference>
<proteinExistence type="predicted"/>
<dbReference type="KEGG" id="mtr:25501463"/>
<dbReference type="Pfam" id="PF03080">
    <property type="entry name" value="Neprosin"/>
    <property type="match status" value="1"/>
</dbReference>
<evidence type="ECO:0000256" key="1">
    <source>
        <dbReference type="SAM" id="SignalP"/>
    </source>
</evidence>
<dbReference type="AlphaFoldDB" id="A0A072TRZ0"/>
<dbReference type="STRING" id="3880.A0A072TRZ0"/>
<keyword evidence="5" id="KW-1185">Reference proteome</keyword>
<dbReference type="Gene3D" id="3.90.1320.10">
    <property type="entry name" value="Outer-capsid protein sigma 3, large lobe"/>
    <property type="match status" value="1"/>
</dbReference>
<dbReference type="InterPro" id="IPR025521">
    <property type="entry name" value="Neprosin_propep"/>
</dbReference>
<reference evidence="4" key="3">
    <citation type="submission" date="2015-04" db="UniProtKB">
        <authorList>
            <consortium name="EnsemblPlants"/>
        </authorList>
    </citation>
    <scope>IDENTIFICATION</scope>
    <source>
        <strain evidence="4">cv. Jemalong A17</strain>
    </source>
</reference>
<dbReference type="InterPro" id="IPR053168">
    <property type="entry name" value="Glutamic_endopeptidase"/>
</dbReference>
<dbReference type="EMBL" id="CM001224">
    <property type="protein sequence ID" value="KEH20182.1"/>
    <property type="molecule type" value="Genomic_DNA"/>
</dbReference>
<dbReference type="PANTHER" id="PTHR31589">
    <property type="entry name" value="PROTEIN, PUTATIVE (DUF239)-RELATED-RELATED"/>
    <property type="match status" value="1"/>
</dbReference>
<protein>
    <submittedName>
        <fullName evidence="3">Carboxyl-terminal peptidase</fullName>
    </submittedName>
</protein>
<name>A0A072TRZ0_MEDTR</name>
<feature type="chain" id="PRO_5014498928" evidence="1">
    <location>
        <begin position="27"/>
        <end position="414"/>
    </location>
</feature>
<dbReference type="InterPro" id="IPR004314">
    <property type="entry name" value="Neprosin"/>
</dbReference>
<feature type="domain" description="Neprosin PEP catalytic" evidence="2">
    <location>
        <begin position="160"/>
        <end position="414"/>
    </location>
</feature>
<dbReference type="Pfam" id="PF14365">
    <property type="entry name" value="Neprosin_AP"/>
    <property type="match status" value="1"/>
</dbReference>
<evidence type="ECO:0000313" key="4">
    <source>
        <dbReference type="EnsemblPlants" id="KEH20182"/>
    </source>
</evidence>
<dbReference type="PROSITE" id="PS52045">
    <property type="entry name" value="NEPROSIN_PEP_CD"/>
    <property type="match status" value="1"/>
</dbReference>
<dbReference type="HOGENOM" id="CLU_030538_1_1_1"/>
<keyword evidence="1" id="KW-0732">Signal</keyword>
<accession>A0A072TRZ0</accession>
<dbReference type="OrthoDB" id="1379661at2759"/>
<evidence type="ECO:0000313" key="5">
    <source>
        <dbReference type="Proteomes" id="UP000002051"/>
    </source>
</evidence>